<dbReference type="InterPro" id="IPR002935">
    <property type="entry name" value="SAM_O-MeTrfase"/>
</dbReference>
<comment type="caution">
    <text evidence="4">The sequence shown here is derived from an EMBL/GenBank/DDBJ whole genome shotgun (WGS) entry which is preliminary data.</text>
</comment>
<evidence type="ECO:0000256" key="3">
    <source>
        <dbReference type="ARBA" id="ARBA00022691"/>
    </source>
</evidence>
<evidence type="ECO:0000313" key="5">
    <source>
        <dbReference type="Proteomes" id="UP000306585"/>
    </source>
</evidence>
<protein>
    <submittedName>
        <fullName evidence="4">Methyltransferase domain-containing protein</fullName>
    </submittedName>
</protein>
<dbReference type="Pfam" id="PF01596">
    <property type="entry name" value="Methyltransf_3"/>
    <property type="match status" value="1"/>
</dbReference>
<sequence length="220" mass="24126">MANHSLGLDEPLNQYLQQVGVREPLILQQLREATAQQELSVMRSTAEQGQLMALLIRLSGARRILEIGTYTGYATLWMAQALPEDGLITTCDISTTWTDVAQQFWEKAGVSERINLKLAPALATLDALLGEDAAGSFDVVFIDADKVNYTAYYERSLQLVKAGGLIVVDNTLWGGDVIDPANQEPSTCAIRALNQLLHEDPRVDIAMLPMADGLTLVRKI</sequence>
<dbReference type="EMBL" id="VBRY01000007">
    <property type="protein sequence ID" value="TLS67031.1"/>
    <property type="molecule type" value="Genomic_DNA"/>
</dbReference>
<proteinExistence type="predicted"/>
<keyword evidence="5" id="KW-1185">Reference proteome</keyword>
<gene>
    <name evidence="4" type="ORF">FEF65_08775</name>
</gene>
<dbReference type="AlphaFoldDB" id="A0A5R9GKF0"/>
<dbReference type="CDD" id="cd02440">
    <property type="entry name" value="AdoMet_MTases"/>
    <property type="match status" value="1"/>
</dbReference>
<dbReference type="PANTHER" id="PTHR10509">
    <property type="entry name" value="O-METHYLTRANSFERASE-RELATED"/>
    <property type="match status" value="1"/>
</dbReference>
<accession>A0A5R9GKF0</accession>
<evidence type="ECO:0000256" key="2">
    <source>
        <dbReference type="ARBA" id="ARBA00022679"/>
    </source>
</evidence>
<organism evidence="4 5">
    <name type="scientific">Mariprofundus erugo</name>
    <dbReference type="NCBI Taxonomy" id="2528639"/>
    <lineage>
        <taxon>Bacteria</taxon>
        <taxon>Pseudomonadati</taxon>
        <taxon>Pseudomonadota</taxon>
        <taxon>Candidatius Mariprofundia</taxon>
        <taxon>Mariprofundales</taxon>
        <taxon>Mariprofundaceae</taxon>
        <taxon>Mariprofundus</taxon>
    </lineage>
</organism>
<name>A0A5R9GKF0_9PROT</name>
<dbReference type="InterPro" id="IPR050362">
    <property type="entry name" value="Cation-dep_OMT"/>
</dbReference>
<dbReference type="Gene3D" id="3.40.50.150">
    <property type="entry name" value="Vaccinia Virus protein VP39"/>
    <property type="match status" value="1"/>
</dbReference>
<dbReference type="PANTHER" id="PTHR10509:SF14">
    <property type="entry name" value="CAFFEOYL-COA O-METHYLTRANSFERASE 3-RELATED"/>
    <property type="match status" value="1"/>
</dbReference>
<dbReference type="GO" id="GO:0008757">
    <property type="term" value="F:S-adenosylmethionine-dependent methyltransferase activity"/>
    <property type="evidence" value="ECO:0007669"/>
    <property type="project" value="TreeGrafter"/>
</dbReference>
<dbReference type="PROSITE" id="PS51682">
    <property type="entry name" value="SAM_OMT_I"/>
    <property type="match status" value="1"/>
</dbReference>
<dbReference type="RefSeq" id="WP_138239422.1">
    <property type="nucleotide sequence ID" value="NZ_VBRY01000007.1"/>
</dbReference>
<keyword evidence="2 4" id="KW-0808">Transferase</keyword>
<evidence type="ECO:0000256" key="1">
    <source>
        <dbReference type="ARBA" id="ARBA00022603"/>
    </source>
</evidence>
<evidence type="ECO:0000313" key="4">
    <source>
        <dbReference type="EMBL" id="TLS67031.1"/>
    </source>
</evidence>
<keyword evidence="3" id="KW-0949">S-adenosyl-L-methionine</keyword>
<dbReference type="SUPFAM" id="SSF53335">
    <property type="entry name" value="S-adenosyl-L-methionine-dependent methyltransferases"/>
    <property type="match status" value="1"/>
</dbReference>
<dbReference type="Proteomes" id="UP000306585">
    <property type="component" value="Unassembled WGS sequence"/>
</dbReference>
<dbReference type="GO" id="GO:0032259">
    <property type="term" value="P:methylation"/>
    <property type="evidence" value="ECO:0007669"/>
    <property type="project" value="UniProtKB-KW"/>
</dbReference>
<dbReference type="InterPro" id="IPR029063">
    <property type="entry name" value="SAM-dependent_MTases_sf"/>
</dbReference>
<keyword evidence="1 4" id="KW-0489">Methyltransferase</keyword>
<dbReference type="GO" id="GO:0008171">
    <property type="term" value="F:O-methyltransferase activity"/>
    <property type="evidence" value="ECO:0007669"/>
    <property type="project" value="InterPro"/>
</dbReference>
<reference evidence="4 5" key="1">
    <citation type="journal article" date="2019" name="Appl. Environ. Microbiol.">
        <title>Environmental Evidence and Genomic Insight of Iron-oxidizing Bacteria Preference Towards More Corrosion Resistant Stainless Steel at Higher Salinities.</title>
        <authorList>
            <person name="Garrison C.E."/>
            <person name="Price K.A."/>
            <person name="Field E.K."/>
        </authorList>
    </citation>
    <scope>NUCLEOTIDE SEQUENCE [LARGE SCALE GENOMIC DNA]</scope>
    <source>
        <strain evidence="4 5">P3</strain>
    </source>
</reference>